<dbReference type="KEGG" id="ned:HUN01_03405"/>
<dbReference type="Proteomes" id="UP000514713">
    <property type="component" value="Chromosome"/>
</dbReference>
<dbReference type="AlphaFoldDB" id="A0A7D7QHL5"/>
<evidence type="ECO:0000313" key="1">
    <source>
        <dbReference type="EMBL" id="QMS86661.1"/>
    </source>
</evidence>
<keyword evidence="2" id="KW-1185">Reference proteome</keyword>
<reference evidence="2" key="1">
    <citation type="submission" date="2020-06" db="EMBL/GenBank/DDBJ databases">
        <title>Nostoc edaphicum CCNP1411 genome.</title>
        <authorList>
            <person name="Fidor A."/>
            <person name="Grabski M."/>
            <person name="Gawor J."/>
            <person name="Gromadka R."/>
            <person name="Wegrzyn G."/>
            <person name="Mazur-Marzec H."/>
        </authorList>
    </citation>
    <scope>NUCLEOTIDE SEQUENCE [LARGE SCALE GENOMIC DNA]</scope>
    <source>
        <strain evidence="2">CCNP1411</strain>
    </source>
</reference>
<dbReference type="EMBL" id="CP054698">
    <property type="protein sequence ID" value="QMS86661.1"/>
    <property type="molecule type" value="Genomic_DNA"/>
</dbReference>
<sequence length="518" mass="59499">MIIDLFSHKIHSSGDEWPEKLAELAAIFGEFDGQLYDRSAFESRLQRISPRASYLTQAVSALPLTQAGRLDVSKFRDEISAYPAYLGLYFLEKSVSGWVVRVSETTKRFLLREEPDVASFLRLQLPLFQYPNAMGAVYTSYSNNLRIQTNTRDRTLGFIGQGIHFSPVRLISVALKADAILRNVEIFSATVTFKEIFGLANSPSVNRKALPNIENVIVALDSIRQGKALVPERFESRFHILRHTEMFDVKRCIKLRDTVNQADRYQLIRRLDAICSIETQFNAFDNCITGKNIEDVISSGAWGNYFDGVRVLPSQIVELLTAEKALESSMMLEPVTLRESEVMTQPVAEIYPFRDRTSSLSPIKPYDRRREMADPEITKIKRQRRNLIHKELIDKMDSWLRKIGAQPKENDHIDLFAKIPSDGSFIFEMKSGGESLLEQIRKGLSQLYEYKYRYKSVINDNHISLCLVLPESPDSIPWITEYLCKDREINICWFNDNDDLLWPNICSEQMKVLKGNNL</sequence>
<dbReference type="RefSeq" id="WP_181930083.1">
    <property type="nucleotide sequence ID" value="NZ_CP054698.1"/>
</dbReference>
<proteinExistence type="predicted"/>
<organism evidence="1 2">
    <name type="scientific">Nostoc edaphicum CCNP1411</name>
    <dbReference type="NCBI Taxonomy" id="1472755"/>
    <lineage>
        <taxon>Bacteria</taxon>
        <taxon>Bacillati</taxon>
        <taxon>Cyanobacteriota</taxon>
        <taxon>Cyanophyceae</taxon>
        <taxon>Nostocales</taxon>
        <taxon>Nostocaceae</taxon>
        <taxon>Nostoc</taxon>
    </lineage>
</organism>
<protein>
    <submittedName>
        <fullName evidence="1">Uncharacterized protein</fullName>
    </submittedName>
</protein>
<accession>A0A7D7QHL5</accession>
<evidence type="ECO:0000313" key="2">
    <source>
        <dbReference type="Proteomes" id="UP000514713"/>
    </source>
</evidence>
<name>A0A7D7QHL5_9NOSO</name>
<gene>
    <name evidence="1" type="ORF">HUN01_03405</name>
</gene>